<keyword evidence="12" id="KW-1185">Reference proteome</keyword>
<dbReference type="InterPro" id="IPR039421">
    <property type="entry name" value="Type_1_exporter"/>
</dbReference>
<dbReference type="Pfam" id="PF00664">
    <property type="entry name" value="ABC_membrane"/>
    <property type="match status" value="1"/>
</dbReference>
<dbReference type="InterPro" id="IPR017871">
    <property type="entry name" value="ABC_transporter-like_CS"/>
</dbReference>
<keyword evidence="3" id="KW-0547">Nucleotide-binding</keyword>
<dbReference type="InterPro" id="IPR036640">
    <property type="entry name" value="ABC1_TM_sf"/>
</dbReference>
<name>A0ABY6FYU2_9MICO</name>
<organism evidence="11 12">
    <name type="scientific">Brachybacterium huguangmaarense</name>
    <dbReference type="NCBI Taxonomy" id="1652028"/>
    <lineage>
        <taxon>Bacteria</taxon>
        <taxon>Bacillati</taxon>
        <taxon>Actinomycetota</taxon>
        <taxon>Actinomycetes</taxon>
        <taxon>Micrococcales</taxon>
        <taxon>Dermabacteraceae</taxon>
        <taxon>Brachybacterium</taxon>
    </lineage>
</organism>
<dbReference type="PROSITE" id="PS50929">
    <property type="entry name" value="ABC_TM1F"/>
    <property type="match status" value="1"/>
</dbReference>
<evidence type="ECO:0000256" key="4">
    <source>
        <dbReference type="ARBA" id="ARBA00022840"/>
    </source>
</evidence>
<dbReference type="RefSeq" id="WP_263593316.1">
    <property type="nucleotide sequence ID" value="NZ_CP107020.1"/>
</dbReference>
<dbReference type="Proteomes" id="UP001164305">
    <property type="component" value="Chromosome"/>
</dbReference>
<evidence type="ECO:0000259" key="9">
    <source>
        <dbReference type="PROSITE" id="PS50893"/>
    </source>
</evidence>
<feature type="region of interest" description="Disordered" evidence="7">
    <location>
        <begin position="1"/>
        <end position="27"/>
    </location>
</feature>
<keyword evidence="4" id="KW-0067">ATP-binding</keyword>
<dbReference type="Gene3D" id="1.20.1560.10">
    <property type="entry name" value="ABC transporter type 1, transmembrane domain"/>
    <property type="match status" value="1"/>
</dbReference>
<dbReference type="InterPro" id="IPR011527">
    <property type="entry name" value="ABC1_TM_dom"/>
</dbReference>
<dbReference type="Pfam" id="PF00005">
    <property type="entry name" value="ABC_tran"/>
    <property type="match status" value="1"/>
</dbReference>
<feature type="domain" description="ABC transmembrane type-1" evidence="10">
    <location>
        <begin position="47"/>
        <end position="325"/>
    </location>
</feature>
<evidence type="ECO:0000256" key="3">
    <source>
        <dbReference type="ARBA" id="ARBA00022741"/>
    </source>
</evidence>
<evidence type="ECO:0000256" key="7">
    <source>
        <dbReference type="SAM" id="MobiDB-lite"/>
    </source>
</evidence>
<protein>
    <submittedName>
        <fullName evidence="11">Thiol reductant ABC exporter subunit CydD</fullName>
    </submittedName>
</protein>
<dbReference type="Gene3D" id="3.40.50.300">
    <property type="entry name" value="P-loop containing nucleotide triphosphate hydrolases"/>
    <property type="match status" value="1"/>
</dbReference>
<feature type="transmembrane region" description="Helical" evidence="8">
    <location>
        <begin position="42"/>
        <end position="63"/>
    </location>
</feature>
<evidence type="ECO:0000256" key="1">
    <source>
        <dbReference type="ARBA" id="ARBA00004651"/>
    </source>
</evidence>
<feature type="transmembrane region" description="Helical" evidence="8">
    <location>
        <begin position="262"/>
        <end position="290"/>
    </location>
</feature>
<accession>A0ABY6FYU2</accession>
<evidence type="ECO:0000313" key="12">
    <source>
        <dbReference type="Proteomes" id="UP001164305"/>
    </source>
</evidence>
<dbReference type="SMART" id="SM00382">
    <property type="entry name" value="AAA"/>
    <property type="match status" value="1"/>
</dbReference>
<feature type="transmembrane region" description="Helical" evidence="8">
    <location>
        <begin position="83"/>
        <end position="100"/>
    </location>
</feature>
<comment type="subcellular location">
    <subcellularLocation>
        <location evidence="1">Cell membrane</location>
        <topology evidence="1">Multi-pass membrane protein</topology>
    </subcellularLocation>
</comment>
<evidence type="ECO:0000256" key="2">
    <source>
        <dbReference type="ARBA" id="ARBA00022692"/>
    </source>
</evidence>
<keyword evidence="5 8" id="KW-1133">Transmembrane helix</keyword>
<keyword evidence="2 8" id="KW-0812">Transmembrane</keyword>
<gene>
    <name evidence="11" type="primary">cydD</name>
    <name evidence="11" type="ORF">BRM3_10780</name>
</gene>
<dbReference type="PANTHER" id="PTHR24221">
    <property type="entry name" value="ATP-BINDING CASSETTE SUB-FAMILY B"/>
    <property type="match status" value="1"/>
</dbReference>
<dbReference type="InterPro" id="IPR003439">
    <property type="entry name" value="ABC_transporter-like_ATP-bd"/>
</dbReference>
<reference evidence="11" key="1">
    <citation type="submission" date="2022-10" db="EMBL/GenBank/DDBJ databases">
        <title>Whole-Genome Sequencing of Brachybacterium huguangmaarense BRM-3, Isolated from Betula schmidtii.</title>
        <authorList>
            <person name="Haam D."/>
        </authorList>
    </citation>
    <scope>NUCLEOTIDE SEQUENCE</scope>
    <source>
        <strain evidence="11">BRM-3</strain>
    </source>
</reference>
<dbReference type="PROSITE" id="PS50893">
    <property type="entry name" value="ABC_TRANSPORTER_2"/>
    <property type="match status" value="1"/>
</dbReference>
<dbReference type="CDD" id="cd18584">
    <property type="entry name" value="ABC_6TM_AarD_CydD"/>
    <property type="match status" value="1"/>
</dbReference>
<evidence type="ECO:0000256" key="8">
    <source>
        <dbReference type="SAM" id="Phobius"/>
    </source>
</evidence>
<dbReference type="PROSITE" id="PS00211">
    <property type="entry name" value="ABC_TRANSPORTER_1"/>
    <property type="match status" value="1"/>
</dbReference>
<dbReference type="SUPFAM" id="SSF52540">
    <property type="entry name" value="P-loop containing nucleoside triphosphate hydrolases"/>
    <property type="match status" value="1"/>
</dbReference>
<keyword evidence="6 8" id="KW-0472">Membrane</keyword>
<evidence type="ECO:0000313" key="11">
    <source>
        <dbReference type="EMBL" id="UYG16103.1"/>
    </source>
</evidence>
<evidence type="ECO:0000259" key="10">
    <source>
        <dbReference type="PROSITE" id="PS50929"/>
    </source>
</evidence>
<dbReference type="PANTHER" id="PTHR24221:SF590">
    <property type="entry name" value="COMPONENT LINKED WITH THE ASSEMBLY OF CYTOCHROME' TRANSPORT TRANSMEMBRANE ATP-BINDING PROTEIN ABC TRANSPORTER CYDD-RELATED"/>
    <property type="match status" value="1"/>
</dbReference>
<sequence>MSDQPVAAAGSSEEAPEPPGRTARPPLDPRLVRHVRAARAHVALQGVLGLVQSVCVIVTAIALGRLGAALLIDRVSPLEHPGLLVAVLVALAVRALAVLAQQRTAHRAATAAIADLRGRVLLHGALLGPRRSAGRGADLTTLATTGLEALRPYLVGYVPQLLLAATVTPLCFVAIALLDVTSAVLAAITIPLIPIFMILIGQLTVGRSEALLADMRTLWSQLLDLVEGLPTLRALGREKGPERTVEELGERHRRSAMGSLRYAFLSSMVLELLATLGVALVAVSIGLRLVSGDMNLAAGLAVLILAPELYLPLRQVGQQFHASTDGLAAVDAAFEVLEEPLLPEGEIEAPDLRTGTLALEGVSVRSRDGLAPHDAALTVAPGRLLAISGPSGAGKTTAVLCLLGLLAPDAGRAVATAPGQAPVDVLALRRASLWEQVAYLPQRPVVGPGTIRSVLADARPGLDDADLEEAARRSGLDRVVRERGWDAEVGRGGTGLSLGERQRLALARAVLSPAPVVILDEPTAHLDGASEGVVLELLARWRGEGRAVVVVAHRSTLRDLADDVVELEPRQDDMPAAPGEVHA</sequence>
<dbReference type="NCBIfam" id="TIGR02857">
    <property type="entry name" value="CydD"/>
    <property type="match status" value="1"/>
</dbReference>
<proteinExistence type="predicted"/>
<dbReference type="InterPro" id="IPR027417">
    <property type="entry name" value="P-loop_NTPase"/>
</dbReference>
<feature type="transmembrane region" description="Helical" evidence="8">
    <location>
        <begin position="161"/>
        <end position="178"/>
    </location>
</feature>
<feature type="transmembrane region" description="Helical" evidence="8">
    <location>
        <begin position="184"/>
        <end position="206"/>
    </location>
</feature>
<dbReference type="EMBL" id="CP107020">
    <property type="protein sequence ID" value="UYG16103.1"/>
    <property type="molecule type" value="Genomic_DNA"/>
</dbReference>
<dbReference type="SUPFAM" id="SSF90123">
    <property type="entry name" value="ABC transporter transmembrane region"/>
    <property type="match status" value="1"/>
</dbReference>
<evidence type="ECO:0000256" key="6">
    <source>
        <dbReference type="ARBA" id="ARBA00023136"/>
    </source>
</evidence>
<dbReference type="InterPro" id="IPR003593">
    <property type="entry name" value="AAA+_ATPase"/>
</dbReference>
<feature type="domain" description="ABC transporter" evidence="9">
    <location>
        <begin position="357"/>
        <end position="583"/>
    </location>
</feature>
<evidence type="ECO:0000256" key="5">
    <source>
        <dbReference type="ARBA" id="ARBA00022989"/>
    </source>
</evidence>
<dbReference type="InterPro" id="IPR014216">
    <property type="entry name" value="ABC_transptr_CydD"/>
</dbReference>